<dbReference type="CDD" id="cd07995">
    <property type="entry name" value="TPK"/>
    <property type="match status" value="1"/>
</dbReference>
<dbReference type="InterPro" id="IPR036371">
    <property type="entry name" value="TPK_B1-bd_sf"/>
</dbReference>
<evidence type="ECO:0000256" key="3">
    <source>
        <dbReference type="ARBA" id="ARBA00022777"/>
    </source>
</evidence>
<evidence type="ECO:0000256" key="5">
    <source>
        <dbReference type="NCBIfam" id="TIGR01378"/>
    </source>
</evidence>
<dbReference type="EMBL" id="JANKJG010000002">
    <property type="protein sequence ID" value="MCR8825940.1"/>
    <property type="molecule type" value="Genomic_DNA"/>
</dbReference>
<keyword evidence="2" id="KW-0547">Nucleotide-binding</keyword>
<dbReference type="PANTHER" id="PTHR41299:SF1">
    <property type="entry name" value="THIAMINE PYROPHOSPHOKINASE"/>
    <property type="match status" value="1"/>
</dbReference>
<dbReference type="InterPro" id="IPR007371">
    <property type="entry name" value="TPK_catalytic"/>
</dbReference>
<reference evidence="7" key="1">
    <citation type="submission" date="2022-07" db="EMBL/GenBank/DDBJ databases">
        <title>Pseudosulfitobacter sp. strain AP-MA-4, whole genome sequence.</title>
        <authorList>
            <person name="Jiang Y."/>
        </authorList>
    </citation>
    <scope>NUCLEOTIDE SEQUENCE</scope>
    <source>
        <strain evidence="7">AP-MA-4</strain>
    </source>
</reference>
<dbReference type="GO" id="GO:0004788">
    <property type="term" value="F:thiamine diphosphokinase activity"/>
    <property type="evidence" value="ECO:0007669"/>
    <property type="project" value="UniProtKB-EC"/>
</dbReference>
<evidence type="ECO:0000256" key="4">
    <source>
        <dbReference type="ARBA" id="ARBA00022840"/>
    </source>
</evidence>
<comment type="caution">
    <text evidence="7">The sequence shown here is derived from an EMBL/GenBank/DDBJ whole genome shotgun (WGS) entry which is preliminary data.</text>
</comment>
<feature type="domain" description="Thiamin pyrophosphokinase catalytic" evidence="6">
    <location>
        <begin position="21"/>
        <end position="110"/>
    </location>
</feature>
<dbReference type="PANTHER" id="PTHR41299">
    <property type="entry name" value="THIAMINE PYROPHOSPHOKINASE"/>
    <property type="match status" value="1"/>
</dbReference>
<evidence type="ECO:0000313" key="7">
    <source>
        <dbReference type="EMBL" id="MCR8825940.1"/>
    </source>
</evidence>
<dbReference type="RefSeq" id="WP_258293637.1">
    <property type="nucleotide sequence ID" value="NZ_JANKJG010000002.1"/>
</dbReference>
<sequence length="207" mass="21721">MTLLGGGSGTAEDVHLARTLAPLCVAADGGALLALQAGVMPDAVIGDFDSLPQDARAQIPPERLYHIAEQSSTDFDKALRSIAAPLVIAVGFTGARVDHQLAAFHVLMAHASRPCIVLGKHEVIFHCPPDLSLPVAAGDVVSLFPMRQVTGRSTGLQWPIDGLAFDPMRLIGTSNRATGPVKLWMDGPGMLCIAPRRILPALVGALI</sequence>
<dbReference type="SUPFAM" id="SSF63862">
    <property type="entry name" value="Thiamin pyrophosphokinase, substrate-binding domain"/>
    <property type="match status" value="1"/>
</dbReference>
<dbReference type="EC" id="2.7.6.2" evidence="5"/>
<keyword evidence="4" id="KW-0067">ATP-binding</keyword>
<dbReference type="Proteomes" id="UP001165396">
    <property type="component" value="Unassembled WGS sequence"/>
</dbReference>
<dbReference type="SUPFAM" id="SSF63999">
    <property type="entry name" value="Thiamin pyrophosphokinase, catalytic domain"/>
    <property type="match status" value="1"/>
</dbReference>
<dbReference type="InterPro" id="IPR053149">
    <property type="entry name" value="TPK"/>
</dbReference>
<keyword evidence="8" id="KW-1185">Reference proteome</keyword>
<gene>
    <name evidence="7" type="ORF">NTA49_05265</name>
</gene>
<organism evidence="7 8">
    <name type="scientific">Pseudosulfitobacter koreensis</name>
    <dbReference type="NCBI Taxonomy" id="2968472"/>
    <lineage>
        <taxon>Bacteria</taxon>
        <taxon>Pseudomonadati</taxon>
        <taxon>Pseudomonadota</taxon>
        <taxon>Alphaproteobacteria</taxon>
        <taxon>Rhodobacterales</taxon>
        <taxon>Roseobacteraceae</taxon>
        <taxon>Pseudosulfitobacter</taxon>
    </lineage>
</organism>
<proteinExistence type="predicted"/>
<dbReference type="Pfam" id="PF04263">
    <property type="entry name" value="TPK_catalytic"/>
    <property type="match status" value="1"/>
</dbReference>
<dbReference type="InterPro" id="IPR036759">
    <property type="entry name" value="TPK_catalytic_sf"/>
</dbReference>
<accession>A0ABT1YYJ3</accession>
<dbReference type="Gene3D" id="3.40.50.10240">
    <property type="entry name" value="Thiamin pyrophosphokinase, catalytic domain"/>
    <property type="match status" value="1"/>
</dbReference>
<dbReference type="InterPro" id="IPR006282">
    <property type="entry name" value="Thi_PPkinase"/>
</dbReference>
<dbReference type="NCBIfam" id="TIGR01378">
    <property type="entry name" value="thi_PPkinase"/>
    <property type="match status" value="1"/>
</dbReference>
<keyword evidence="1 7" id="KW-0808">Transferase</keyword>
<evidence type="ECO:0000259" key="6">
    <source>
        <dbReference type="Pfam" id="PF04263"/>
    </source>
</evidence>
<evidence type="ECO:0000256" key="1">
    <source>
        <dbReference type="ARBA" id="ARBA00022679"/>
    </source>
</evidence>
<keyword evidence="3" id="KW-0418">Kinase</keyword>
<evidence type="ECO:0000313" key="8">
    <source>
        <dbReference type="Proteomes" id="UP001165396"/>
    </source>
</evidence>
<protein>
    <recommendedName>
        <fullName evidence="5">Thiamine diphosphokinase</fullName>
        <ecNumber evidence="5">2.7.6.2</ecNumber>
    </recommendedName>
</protein>
<name>A0ABT1YYJ3_9RHOB</name>
<evidence type="ECO:0000256" key="2">
    <source>
        <dbReference type="ARBA" id="ARBA00022741"/>
    </source>
</evidence>